<evidence type="ECO:0000259" key="2">
    <source>
        <dbReference type="Pfam" id="PF09851"/>
    </source>
</evidence>
<organism evidence="3 4">
    <name type="scientific">Pseudooceanicola spongiae</name>
    <dbReference type="NCBI Taxonomy" id="2613965"/>
    <lineage>
        <taxon>Bacteria</taxon>
        <taxon>Pseudomonadati</taxon>
        <taxon>Pseudomonadota</taxon>
        <taxon>Alphaproteobacteria</taxon>
        <taxon>Rhodobacterales</taxon>
        <taxon>Paracoccaceae</taxon>
        <taxon>Pseudooceanicola</taxon>
    </lineage>
</organism>
<feature type="compositionally biased region" description="Polar residues" evidence="1">
    <location>
        <begin position="92"/>
        <end position="116"/>
    </location>
</feature>
<evidence type="ECO:0000313" key="3">
    <source>
        <dbReference type="EMBL" id="QOL79590.1"/>
    </source>
</evidence>
<evidence type="ECO:0000256" key="1">
    <source>
        <dbReference type="SAM" id="MobiDB-lite"/>
    </source>
</evidence>
<feature type="region of interest" description="Disordered" evidence="1">
    <location>
        <begin position="207"/>
        <end position="236"/>
    </location>
</feature>
<accession>A0A7L9WKL6</accession>
<dbReference type="InterPro" id="IPR018649">
    <property type="entry name" value="SHOCT"/>
</dbReference>
<dbReference type="AlphaFoldDB" id="A0A7L9WKL6"/>
<reference evidence="3 4" key="1">
    <citation type="submission" date="2019-10" db="EMBL/GenBank/DDBJ databases">
        <title>Pseudopuniceibacterium sp. HQ09 islated from Antarctica.</title>
        <authorList>
            <person name="Liao L."/>
            <person name="Su S."/>
            <person name="Chen B."/>
            <person name="Yu Y."/>
        </authorList>
    </citation>
    <scope>NUCLEOTIDE SEQUENCE [LARGE SCALE GENOMIC DNA]</scope>
    <source>
        <strain evidence="3 4">HQ09</strain>
    </source>
</reference>
<dbReference type="KEGG" id="pshq:F3W81_01335"/>
<gene>
    <name evidence="3" type="ORF">F3W81_01335</name>
</gene>
<dbReference type="Pfam" id="PF09851">
    <property type="entry name" value="SHOCT"/>
    <property type="match status" value="1"/>
</dbReference>
<dbReference type="RefSeq" id="WP_193081845.1">
    <property type="nucleotide sequence ID" value="NZ_CP045201.1"/>
</dbReference>
<evidence type="ECO:0000313" key="4">
    <source>
        <dbReference type="Proteomes" id="UP000594118"/>
    </source>
</evidence>
<protein>
    <submittedName>
        <fullName evidence="3">SHOCT domain-containing protein</fullName>
    </submittedName>
</protein>
<dbReference type="Proteomes" id="UP000594118">
    <property type="component" value="Chromosome"/>
</dbReference>
<feature type="region of interest" description="Disordered" evidence="1">
    <location>
        <begin position="92"/>
        <end position="123"/>
    </location>
</feature>
<proteinExistence type="predicted"/>
<feature type="compositionally biased region" description="Low complexity" evidence="1">
    <location>
        <begin position="207"/>
        <end position="227"/>
    </location>
</feature>
<dbReference type="EMBL" id="CP045201">
    <property type="protein sequence ID" value="QOL79590.1"/>
    <property type="molecule type" value="Genomic_DNA"/>
</dbReference>
<name>A0A7L9WKL6_9RHOB</name>
<sequence>MRDLNDDGTRLVAELAQRHGFSQDAVEHMLRAIAAGQGTQAQFRHPEFGGMGQWSYGGMTMIGDMFNNGLKTRVNALCAELSSSLAQDSIFKPTSQTSGQTGASFQLQSGHMSSGNADWPAELGAPTSQGAQNDMRYAYFPQTRRLGIAHGGSMMIYDTGEHQIYGFGQAQSGWQSLTFNSQLGQVHVTDLKVVPMLDLDTLERPDAVSAADRPASPAPAPAKTAPAKSDEITASAVDTSDEQIFSKIERLADLRDRGILSEAEFTDKKTELLSRL</sequence>
<keyword evidence="4" id="KW-1185">Reference proteome</keyword>
<feature type="domain" description="SHOCT" evidence="2">
    <location>
        <begin position="247"/>
        <end position="273"/>
    </location>
</feature>